<dbReference type="Proteomes" id="UP000811619">
    <property type="component" value="Unassembled WGS sequence"/>
</dbReference>
<feature type="region of interest" description="Disordered" evidence="1">
    <location>
        <begin position="1"/>
        <end position="20"/>
    </location>
</feature>
<comment type="caution">
    <text evidence="2">The sequence shown here is derived from an EMBL/GenBank/DDBJ whole genome shotgun (WGS) entry which is preliminary data.</text>
</comment>
<dbReference type="AlphaFoldDB" id="A0A8K0NFC0"/>
<name>A0A8K0NFC0_9HYPO</name>
<evidence type="ECO:0000313" key="2">
    <source>
        <dbReference type="EMBL" id="KAG5921589.1"/>
    </source>
</evidence>
<sequence>MASSGTPARARRRARTTPVRSLPRVQWMRTGWPGWARRWRRMVPTAWTPLDDVAMARYWAAMD</sequence>
<accession>A0A8K0NFC0</accession>
<organism evidence="2 3">
    <name type="scientific">Claviceps africana</name>
    <dbReference type="NCBI Taxonomy" id="83212"/>
    <lineage>
        <taxon>Eukaryota</taxon>
        <taxon>Fungi</taxon>
        <taxon>Dikarya</taxon>
        <taxon>Ascomycota</taxon>
        <taxon>Pezizomycotina</taxon>
        <taxon>Sordariomycetes</taxon>
        <taxon>Hypocreomycetidae</taxon>
        <taxon>Hypocreales</taxon>
        <taxon>Clavicipitaceae</taxon>
        <taxon>Claviceps</taxon>
    </lineage>
</organism>
<evidence type="ECO:0000256" key="1">
    <source>
        <dbReference type="SAM" id="MobiDB-lite"/>
    </source>
</evidence>
<evidence type="ECO:0000313" key="3">
    <source>
        <dbReference type="Proteomes" id="UP000811619"/>
    </source>
</evidence>
<keyword evidence="3" id="KW-1185">Reference proteome</keyword>
<reference evidence="2" key="1">
    <citation type="journal article" date="2020" name="bioRxiv">
        <title>Whole genome comparisons of ergot fungi reveals the divergence and evolution of species within the genus Claviceps are the result of varying mechanisms driving genome evolution and host range expansion.</title>
        <authorList>
            <person name="Wyka S.A."/>
            <person name="Mondo S.J."/>
            <person name="Liu M."/>
            <person name="Dettman J."/>
            <person name="Nalam V."/>
            <person name="Broders K.D."/>
        </authorList>
    </citation>
    <scope>NUCLEOTIDE SEQUENCE</scope>
    <source>
        <strain evidence="2">CCC 489</strain>
    </source>
</reference>
<gene>
    <name evidence="2" type="ORF">E4U42_005784</name>
</gene>
<protein>
    <submittedName>
        <fullName evidence="2">Uncharacterized protein</fullName>
    </submittedName>
</protein>
<dbReference type="EMBL" id="SRPY01000555">
    <property type="protein sequence ID" value="KAG5921589.1"/>
    <property type="molecule type" value="Genomic_DNA"/>
</dbReference>
<proteinExistence type="predicted"/>